<evidence type="ECO:0000256" key="1">
    <source>
        <dbReference type="ARBA" id="ARBA00021292"/>
    </source>
</evidence>
<evidence type="ECO:0000313" key="7">
    <source>
        <dbReference type="Proteomes" id="UP001596241"/>
    </source>
</evidence>
<dbReference type="RefSeq" id="WP_345082208.1">
    <property type="nucleotide sequence ID" value="NZ_BAAAWG010000006.1"/>
</dbReference>
<feature type="domain" description="Glycosyltransferase subfamily 4-like N-terminal" evidence="5">
    <location>
        <begin position="8"/>
        <end position="168"/>
    </location>
</feature>
<evidence type="ECO:0000256" key="2">
    <source>
        <dbReference type="ARBA" id="ARBA00022676"/>
    </source>
</evidence>
<organism evidence="6 7">
    <name type="scientific">Streptomyces ramulosus</name>
    <dbReference type="NCBI Taxonomy" id="47762"/>
    <lineage>
        <taxon>Bacteria</taxon>
        <taxon>Bacillati</taxon>
        <taxon>Actinomycetota</taxon>
        <taxon>Actinomycetes</taxon>
        <taxon>Kitasatosporales</taxon>
        <taxon>Streptomycetaceae</taxon>
        <taxon>Streptomyces</taxon>
    </lineage>
</organism>
<protein>
    <recommendedName>
        <fullName evidence="1">D-inositol 3-phosphate glycosyltransferase</fullName>
    </recommendedName>
</protein>
<accession>A0ABW1FBR9</accession>
<sequence>MTAASALHTVHLVLPATVDDPAAPSGGNRYDLRIARELPGAGWHVTGHRATGAWPRPAPADRAGLARLLAALPDGATVLLDGLVACAAPGVLAAQAHRLRLAVLVHLPLADETGLDPAVAAQLDTAERGALHTAHAAIATSAWTARRLVTHHGLPPDRVHIAAPGTDPAPLAPGTDGGHRLLCAATVTPRKGQRRLAEALAALAGLPWECVCAGALDRDAQYTAGLRALIARHGLGDRFHLTGALTPEALAARYAAADLLVLPSYAEPYGMVLTEALARGIPVVATAVDGIPEAVGRAPDGTVPGVLVPEGSPHALRDALEAWLRDPGVRRPLRAAAHARRAMLTGWETTSRALAGVLETLSRQPRRTM</sequence>
<feature type="domain" description="Glycosyl transferase family 1" evidence="4">
    <location>
        <begin position="181"/>
        <end position="337"/>
    </location>
</feature>
<comment type="caution">
    <text evidence="6">The sequence shown here is derived from an EMBL/GenBank/DDBJ whole genome shotgun (WGS) entry which is preliminary data.</text>
</comment>
<dbReference type="SUPFAM" id="SSF53756">
    <property type="entry name" value="UDP-Glycosyltransferase/glycogen phosphorylase"/>
    <property type="match status" value="1"/>
</dbReference>
<evidence type="ECO:0000313" key="6">
    <source>
        <dbReference type="EMBL" id="MFC5891310.1"/>
    </source>
</evidence>
<dbReference type="InterPro" id="IPR028098">
    <property type="entry name" value="Glyco_trans_4-like_N"/>
</dbReference>
<evidence type="ECO:0000259" key="4">
    <source>
        <dbReference type="Pfam" id="PF00534"/>
    </source>
</evidence>
<dbReference type="Pfam" id="PF13439">
    <property type="entry name" value="Glyco_transf_4"/>
    <property type="match status" value="1"/>
</dbReference>
<evidence type="ECO:0000256" key="3">
    <source>
        <dbReference type="ARBA" id="ARBA00022679"/>
    </source>
</evidence>
<reference evidence="7" key="1">
    <citation type="journal article" date="2019" name="Int. J. Syst. Evol. Microbiol.">
        <title>The Global Catalogue of Microorganisms (GCM) 10K type strain sequencing project: providing services to taxonomists for standard genome sequencing and annotation.</title>
        <authorList>
            <consortium name="The Broad Institute Genomics Platform"/>
            <consortium name="The Broad Institute Genome Sequencing Center for Infectious Disease"/>
            <person name="Wu L."/>
            <person name="Ma J."/>
        </authorList>
    </citation>
    <scope>NUCLEOTIDE SEQUENCE [LARGE SCALE GENOMIC DNA]</scope>
    <source>
        <strain evidence="7">CGMCC 1.15809</strain>
    </source>
</reference>
<keyword evidence="7" id="KW-1185">Reference proteome</keyword>
<dbReference type="PANTHER" id="PTHR12526:SF510">
    <property type="entry name" value="D-INOSITOL 3-PHOSPHATE GLYCOSYLTRANSFERASE"/>
    <property type="match status" value="1"/>
</dbReference>
<dbReference type="Pfam" id="PF00534">
    <property type="entry name" value="Glycos_transf_1"/>
    <property type="match status" value="1"/>
</dbReference>
<gene>
    <name evidence="6" type="ORF">ACFP3M_00510</name>
</gene>
<name>A0ABW1FBR9_9ACTN</name>
<dbReference type="Gene3D" id="3.40.50.2000">
    <property type="entry name" value="Glycogen Phosphorylase B"/>
    <property type="match status" value="2"/>
</dbReference>
<proteinExistence type="predicted"/>
<keyword evidence="3 6" id="KW-0808">Transferase</keyword>
<dbReference type="EMBL" id="JBHSPW010000001">
    <property type="protein sequence ID" value="MFC5891310.1"/>
    <property type="molecule type" value="Genomic_DNA"/>
</dbReference>
<dbReference type="Proteomes" id="UP001596241">
    <property type="component" value="Unassembled WGS sequence"/>
</dbReference>
<dbReference type="InterPro" id="IPR001296">
    <property type="entry name" value="Glyco_trans_1"/>
</dbReference>
<dbReference type="GO" id="GO:0016757">
    <property type="term" value="F:glycosyltransferase activity"/>
    <property type="evidence" value="ECO:0007669"/>
    <property type="project" value="UniProtKB-KW"/>
</dbReference>
<dbReference type="PANTHER" id="PTHR12526">
    <property type="entry name" value="GLYCOSYLTRANSFERASE"/>
    <property type="match status" value="1"/>
</dbReference>
<dbReference type="CDD" id="cd03801">
    <property type="entry name" value="GT4_PimA-like"/>
    <property type="match status" value="1"/>
</dbReference>
<keyword evidence="2 6" id="KW-0328">Glycosyltransferase</keyword>
<evidence type="ECO:0000259" key="5">
    <source>
        <dbReference type="Pfam" id="PF13439"/>
    </source>
</evidence>